<dbReference type="InterPro" id="IPR042101">
    <property type="entry name" value="SRP54_N_sf"/>
</dbReference>
<reference evidence="13" key="1">
    <citation type="journal article" date="2020" name="mSystems">
        <title>Genome- and Community-Level Interaction Insights into Carbon Utilization and Element Cycling Functions of Hydrothermarchaeota in Hydrothermal Sediment.</title>
        <authorList>
            <person name="Zhou Z."/>
            <person name="Liu Y."/>
            <person name="Xu W."/>
            <person name="Pan J."/>
            <person name="Luo Z.H."/>
            <person name="Li M."/>
        </authorList>
    </citation>
    <scope>NUCLEOTIDE SEQUENCE [LARGE SCALE GENOMIC DNA]</scope>
    <source>
        <strain evidence="13">SpSt-81</strain>
    </source>
</reference>
<evidence type="ECO:0000256" key="1">
    <source>
        <dbReference type="ARBA" id="ARBA00022475"/>
    </source>
</evidence>
<evidence type="ECO:0000256" key="5">
    <source>
        <dbReference type="ARBA" id="ARBA00023134"/>
    </source>
</evidence>
<feature type="binding site" evidence="9">
    <location>
        <begin position="245"/>
        <end position="248"/>
    </location>
    <ligand>
        <name>GTP</name>
        <dbReference type="ChEBI" id="CHEBI:37565"/>
    </ligand>
</feature>
<comment type="function">
    <text evidence="9">Involved in targeting and insertion of nascent membrane proteins into the cytoplasmic membrane. Acts as a receptor for the complex formed by the signal recognition particle (SRP) and the ribosome-nascent chain (RNC).</text>
</comment>
<feature type="domain" description="Signal recognition particle SRP54 helical bundle" evidence="12">
    <location>
        <begin position="9"/>
        <end position="70"/>
    </location>
</feature>
<proteinExistence type="inferred from homology"/>
<dbReference type="SUPFAM" id="SSF47364">
    <property type="entry name" value="Domain of the SRP/SRP receptor G-proteins"/>
    <property type="match status" value="1"/>
</dbReference>
<dbReference type="InterPro" id="IPR027417">
    <property type="entry name" value="P-loop_NTPase"/>
</dbReference>
<feature type="binding site" evidence="9">
    <location>
        <begin position="99"/>
        <end position="106"/>
    </location>
    <ligand>
        <name>GTP</name>
        <dbReference type="ChEBI" id="CHEBI:37565"/>
    </ligand>
</feature>
<dbReference type="GO" id="GO:0006614">
    <property type="term" value="P:SRP-dependent cotranslational protein targeting to membrane"/>
    <property type="evidence" value="ECO:0007669"/>
    <property type="project" value="InterPro"/>
</dbReference>
<accession>A0A7C3MJ49</accession>
<evidence type="ECO:0000256" key="8">
    <source>
        <dbReference type="ARBA" id="ARBA00048027"/>
    </source>
</evidence>
<dbReference type="PANTHER" id="PTHR43134">
    <property type="entry name" value="SIGNAL RECOGNITION PARTICLE RECEPTOR SUBUNIT ALPHA"/>
    <property type="match status" value="1"/>
</dbReference>
<evidence type="ECO:0000256" key="7">
    <source>
        <dbReference type="ARBA" id="ARBA00023170"/>
    </source>
</evidence>
<dbReference type="InterPro" id="IPR013822">
    <property type="entry name" value="Signal_recog_particl_SRP54_hlx"/>
</dbReference>
<dbReference type="Gene3D" id="3.40.50.300">
    <property type="entry name" value="P-loop containing nucleotide triphosphate hydrolases"/>
    <property type="match status" value="1"/>
</dbReference>
<dbReference type="HAMAP" id="MF_00920">
    <property type="entry name" value="FtsY"/>
    <property type="match status" value="1"/>
</dbReference>
<dbReference type="SMART" id="SM00382">
    <property type="entry name" value="AAA"/>
    <property type="match status" value="1"/>
</dbReference>
<dbReference type="GO" id="GO:0005525">
    <property type="term" value="F:GTP binding"/>
    <property type="evidence" value="ECO:0007669"/>
    <property type="project" value="UniProtKB-UniRule"/>
</dbReference>
<protein>
    <recommendedName>
        <fullName evidence="9">Signal recognition particle receptor FtsY</fullName>
        <shortName evidence="9">SRP receptor</shortName>
        <ecNumber evidence="9">3.6.5.4</ecNumber>
    </recommendedName>
</protein>
<dbReference type="SMART" id="SM00963">
    <property type="entry name" value="SRP54_N"/>
    <property type="match status" value="1"/>
</dbReference>
<keyword evidence="2 9" id="KW-0963">Cytoplasm</keyword>
<gene>
    <name evidence="9 13" type="primary">ftsY</name>
    <name evidence="13" type="ORF">ENW00_05375</name>
</gene>
<dbReference type="CDD" id="cd17874">
    <property type="entry name" value="FtsY"/>
    <property type="match status" value="1"/>
</dbReference>
<evidence type="ECO:0000256" key="9">
    <source>
        <dbReference type="HAMAP-Rule" id="MF_00920"/>
    </source>
</evidence>
<keyword evidence="5 9" id="KW-0342">GTP-binding</keyword>
<keyword evidence="3 9" id="KW-0547">Nucleotide-binding</keyword>
<dbReference type="FunFam" id="3.40.50.300:FF:000053">
    <property type="entry name" value="Signal recognition particle receptor FtsY"/>
    <property type="match status" value="1"/>
</dbReference>
<dbReference type="GO" id="GO:0005886">
    <property type="term" value="C:plasma membrane"/>
    <property type="evidence" value="ECO:0007669"/>
    <property type="project" value="UniProtKB-SubCell"/>
</dbReference>
<feature type="domain" description="SRP54-type proteins GTP-binding" evidence="11">
    <location>
        <begin position="92"/>
        <end position="293"/>
    </location>
</feature>
<dbReference type="SUPFAM" id="SSF52540">
    <property type="entry name" value="P-loop containing nucleoside triphosphate hydrolases"/>
    <property type="match status" value="1"/>
</dbReference>
<dbReference type="GO" id="GO:0005737">
    <property type="term" value="C:cytoplasm"/>
    <property type="evidence" value="ECO:0007669"/>
    <property type="project" value="UniProtKB-SubCell"/>
</dbReference>
<keyword evidence="6 9" id="KW-0472">Membrane</keyword>
<keyword evidence="4 9" id="KW-0378">Hydrolase</keyword>
<comment type="caution">
    <text evidence="13">The sequence shown here is derived from an EMBL/GenBank/DDBJ whole genome shotgun (WGS) entry which is preliminary data.</text>
</comment>
<dbReference type="Pfam" id="PF02881">
    <property type="entry name" value="SRP54_N"/>
    <property type="match status" value="1"/>
</dbReference>
<keyword evidence="7 9" id="KW-0675">Receptor</keyword>
<comment type="subunit">
    <text evidence="9">Part of the signal recognition particle protein translocation system, which is composed of SRP and FtsY.</text>
</comment>
<dbReference type="GO" id="GO:0003924">
    <property type="term" value="F:GTPase activity"/>
    <property type="evidence" value="ECO:0007669"/>
    <property type="project" value="UniProtKB-UniRule"/>
</dbReference>
<evidence type="ECO:0000256" key="6">
    <source>
        <dbReference type="ARBA" id="ARBA00023136"/>
    </source>
</evidence>
<dbReference type="Pfam" id="PF00448">
    <property type="entry name" value="SRP54"/>
    <property type="match status" value="1"/>
</dbReference>
<evidence type="ECO:0000256" key="2">
    <source>
        <dbReference type="ARBA" id="ARBA00022490"/>
    </source>
</evidence>
<dbReference type="SMART" id="SM00962">
    <property type="entry name" value="SRP54"/>
    <property type="match status" value="1"/>
</dbReference>
<sequence length="297" mass="33225">MSFWNRLPKLQKFAEKLQNIFSFSKIDDDLLDELEMELIQSDLGLELTNQLINEIKKQKITSTSELIEFMFNFFLSIFSGINSQLNIIPEKINVFIYLGVNGTGKTSAVGKMAYYLKNMGYSPIIAAGDTFRAAAIDQIKLWGERVGVDVIAQKEGADPASVVYNAIEAAKARNKNVLLVDTAGRMHTKSNLLEELKKIERVVEKTLGYKASENLIVVDATLGQNVIKQVETFRNAVDLTGVILTKLDGTAKGGVIFNIVKTFRIPVKFVSIGEDKDDFEPFDPKEFVESFLPRVEV</sequence>
<comment type="similarity">
    <text evidence="9">Belongs to the GTP-binding SRP family. FtsY subfamily.</text>
</comment>
<dbReference type="InterPro" id="IPR004390">
    <property type="entry name" value="SR_rcpt_FtsY"/>
</dbReference>
<evidence type="ECO:0000259" key="12">
    <source>
        <dbReference type="SMART" id="SM00963"/>
    </source>
</evidence>
<dbReference type="Gene3D" id="1.20.120.140">
    <property type="entry name" value="Signal recognition particle SRP54, nucleotide-binding domain"/>
    <property type="match status" value="1"/>
</dbReference>
<comment type="subcellular location">
    <subcellularLocation>
        <location evidence="9">Cell membrane</location>
        <topology evidence="9">Peripheral membrane protein</topology>
        <orientation evidence="9">Cytoplasmic side</orientation>
    </subcellularLocation>
    <subcellularLocation>
        <location evidence="9">Cytoplasm</location>
    </subcellularLocation>
</comment>
<dbReference type="EC" id="3.6.5.4" evidence="9"/>
<comment type="catalytic activity">
    <reaction evidence="8 9">
        <text>GTP + H2O = GDP + phosphate + H(+)</text>
        <dbReference type="Rhea" id="RHEA:19669"/>
        <dbReference type="ChEBI" id="CHEBI:15377"/>
        <dbReference type="ChEBI" id="CHEBI:15378"/>
        <dbReference type="ChEBI" id="CHEBI:37565"/>
        <dbReference type="ChEBI" id="CHEBI:43474"/>
        <dbReference type="ChEBI" id="CHEBI:58189"/>
        <dbReference type="EC" id="3.6.5.4"/>
    </reaction>
</comment>
<dbReference type="GO" id="GO:0005047">
    <property type="term" value="F:signal recognition particle binding"/>
    <property type="evidence" value="ECO:0007669"/>
    <property type="project" value="TreeGrafter"/>
</dbReference>
<feature type="binding site" evidence="9">
    <location>
        <begin position="181"/>
        <end position="185"/>
    </location>
    <ligand>
        <name>GTP</name>
        <dbReference type="ChEBI" id="CHEBI:37565"/>
    </ligand>
</feature>
<name>A0A7C3MJ49_DICTH</name>
<evidence type="ECO:0000259" key="11">
    <source>
        <dbReference type="SMART" id="SM00962"/>
    </source>
</evidence>
<dbReference type="NCBIfam" id="TIGR00064">
    <property type="entry name" value="ftsY"/>
    <property type="match status" value="1"/>
</dbReference>
<evidence type="ECO:0000313" key="13">
    <source>
        <dbReference type="EMBL" id="HFX13574.1"/>
    </source>
</evidence>
<dbReference type="EMBL" id="DTIN01000015">
    <property type="protein sequence ID" value="HFX13574.1"/>
    <property type="molecule type" value="Genomic_DNA"/>
</dbReference>
<dbReference type="InterPro" id="IPR003593">
    <property type="entry name" value="AAA+_ATPase"/>
</dbReference>
<dbReference type="AlphaFoldDB" id="A0A7C3MJ49"/>
<keyword evidence="1 9" id="KW-1003">Cell membrane</keyword>
<evidence type="ECO:0000259" key="10">
    <source>
        <dbReference type="SMART" id="SM00382"/>
    </source>
</evidence>
<feature type="domain" description="AAA+ ATPase" evidence="10">
    <location>
        <begin position="91"/>
        <end position="271"/>
    </location>
</feature>
<dbReference type="InterPro" id="IPR000897">
    <property type="entry name" value="SRP54_GTPase_dom"/>
</dbReference>
<dbReference type="InterPro" id="IPR036225">
    <property type="entry name" value="SRP/SRP_N"/>
</dbReference>
<evidence type="ECO:0000256" key="4">
    <source>
        <dbReference type="ARBA" id="ARBA00022801"/>
    </source>
</evidence>
<dbReference type="PANTHER" id="PTHR43134:SF1">
    <property type="entry name" value="SIGNAL RECOGNITION PARTICLE RECEPTOR SUBUNIT ALPHA"/>
    <property type="match status" value="1"/>
</dbReference>
<organism evidence="13">
    <name type="scientific">Dictyoglomus thermophilum</name>
    <dbReference type="NCBI Taxonomy" id="14"/>
    <lineage>
        <taxon>Bacteria</taxon>
        <taxon>Pseudomonadati</taxon>
        <taxon>Dictyoglomota</taxon>
        <taxon>Dictyoglomia</taxon>
        <taxon>Dictyoglomales</taxon>
        <taxon>Dictyoglomaceae</taxon>
        <taxon>Dictyoglomus</taxon>
    </lineage>
</organism>
<evidence type="ECO:0000256" key="3">
    <source>
        <dbReference type="ARBA" id="ARBA00022741"/>
    </source>
</evidence>